<reference evidence="1 2" key="1">
    <citation type="submission" date="2024-08" db="EMBL/GenBank/DDBJ databases">
        <title>Draft Genome Sequence of Legionella lytica strain DSB2004, Isolated From a Fire Sprinkler System.</title>
        <authorList>
            <person name="Everhart A.D."/>
            <person name="Kidane D.T."/>
            <person name="Farone A.L."/>
            <person name="Farone M.B."/>
        </authorList>
    </citation>
    <scope>NUCLEOTIDE SEQUENCE [LARGE SCALE GENOMIC DNA]</scope>
    <source>
        <strain evidence="1 2">DSB2004</strain>
    </source>
</reference>
<name>A0ABW8DCI8_9GAMM</name>
<gene>
    <name evidence="1" type="ORF">ACD661_11825</name>
</gene>
<evidence type="ECO:0000313" key="2">
    <source>
        <dbReference type="Proteomes" id="UP001615550"/>
    </source>
</evidence>
<organism evidence="1 2">
    <name type="scientific">Legionella lytica</name>
    <dbReference type="NCBI Taxonomy" id="96232"/>
    <lineage>
        <taxon>Bacteria</taxon>
        <taxon>Pseudomonadati</taxon>
        <taxon>Pseudomonadota</taxon>
        <taxon>Gammaproteobacteria</taxon>
        <taxon>Legionellales</taxon>
        <taxon>Legionellaceae</taxon>
        <taxon>Legionella</taxon>
    </lineage>
</organism>
<accession>A0ABW8DCI8</accession>
<evidence type="ECO:0008006" key="3">
    <source>
        <dbReference type="Google" id="ProtNLM"/>
    </source>
</evidence>
<sequence length="559" mass="58492">MKKLFLIFAILLAPTFLWATSYDLINLEIIKNDEFGSCSSFLQNCSITVSQNLAQCLPTPGKITIKNNSKLNAKNISAFSIDPNFTNYVIQHNQCPASLPPYQSCTIVFYTNAPVAFSLFNIVVKGSNTNSSYFNMEAISCTFTHTVGGTITGLLGAVGLQNNGVDQLIQNANGSFTFPTPIAEGSSYNVTIQTHPVNQTCTVANGIGVMGGNNVTNVVVSCGTNTHSVGGLVTGLTGTLVLQNNGADNLNLDTSGNFTFPTVIAEGSPYNVSVLTQPVNQLCTIINSSGIIGNADIVNVEVNCIDTTTLSVSSPTVTIQANTGSSTLTVTNTGTLDAQNVSAVLPPTWNNVIQDSSECLNITPGNSCQLHFSSPLPYIAQGNIAVTGNNISSPPSIAIAFTISGYYVFSINTTLGTATVRDSSDLPDERWGAPGITSAISLTNGASNTNLIINTPGIGANAALNCYNNTSGGAPVGTWYLPAIQQLGGSPAVDNIDTNLVQLGFGNDAIGFSTYWSSTQQTGGGPGPGAYFWIFNNHSQVLGNKVNAYAVACVREIAY</sequence>
<dbReference type="EMBL" id="JBGORX010000005">
    <property type="protein sequence ID" value="MFJ1269245.1"/>
    <property type="molecule type" value="Genomic_DNA"/>
</dbReference>
<protein>
    <recommendedName>
        <fullName evidence="3">Transmembrane protein</fullName>
    </recommendedName>
</protein>
<dbReference type="Proteomes" id="UP001615550">
    <property type="component" value="Unassembled WGS sequence"/>
</dbReference>
<comment type="caution">
    <text evidence="1">The sequence shown here is derived from an EMBL/GenBank/DDBJ whole genome shotgun (WGS) entry which is preliminary data.</text>
</comment>
<evidence type="ECO:0000313" key="1">
    <source>
        <dbReference type="EMBL" id="MFJ1269245.1"/>
    </source>
</evidence>
<proteinExistence type="predicted"/>
<dbReference type="RefSeq" id="WP_400188071.1">
    <property type="nucleotide sequence ID" value="NZ_JBGORX010000005.1"/>
</dbReference>
<keyword evidence="2" id="KW-1185">Reference proteome</keyword>